<sequence length="92" mass="10360">MSTSPGLAFANLTLLLDVPQLPAIWAVNAWRELNGLFTEMKTLAGTSDLLYPSNRYNPQNEKTNRMGRPRKYNHGECESMFPRNTTNLDNSG</sequence>
<comment type="caution">
    <text evidence="3">The sequence shown here is derived from an EMBL/GenBank/DDBJ whole genome shotgun (WGS) entry which is preliminary data.</text>
</comment>
<proteinExistence type="predicted"/>
<feature type="region of interest" description="Disordered" evidence="1">
    <location>
        <begin position="54"/>
        <end position="92"/>
    </location>
</feature>
<dbReference type="SMR" id="A0A086MA49"/>
<dbReference type="Proteomes" id="UP000028834">
    <property type="component" value="Unassembled WGS sequence"/>
</dbReference>
<dbReference type="VEuPathDB" id="ToxoDB:TGRUB_310180"/>
<dbReference type="OrthoDB" id="409619at2759"/>
<evidence type="ECO:0000256" key="1">
    <source>
        <dbReference type="SAM" id="MobiDB-lite"/>
    </source>
</evidence>
<gene>
    <name evidence="3" type="ORF">TGRUB_310180</name>
</gene>
<protein>
    <recommendedName>
        <fullName evidence="5">Transmembrane protein</fullName>
    </recommendedName>
</protein>
<feature type="signal peptide" evidence="2">
    <location>
        <begin position="1"/>
        <end position="26"/>
    </location>
</feature>
<dbReference type="AlphaFoldDB" id="A0A086MA49"/>
<accession>A0A086MA49</accession>
<reference evidence="3 4" key="1">
    <citation type="submission" date="2014-05" db="EMBL/GenBank/DDBJ databases">
        <authorList>
            <person name="Sibley D."/>
            <person name="Venepally P."/>
            <person name="Karamycheva S."/>
            <person name="Hadjithomas M."/>
            <person name="Khan A."/>
            <person name="Brunk B."/>
            <person name="Roos D."/>
            <person name="Caler E."/>
            <person name="Lorenzi H."/>
        </authorList>
    </citation>
    <scope>NUCLEOTIDE SEQUENCE [LARGE SCALE GENOMIC DNA]</scope>
    <source>
        <strain evidence="3 4">RUB</strain>
    </source>
</reference>
<name>A0A086MA49_TOXGO</name>
<evidence type="ECO:0000256" key="2">
    <source>
        <dbReference type="SAM" id="SignalP"/>
    </source>
</evidence>
<keyword evidence="2" id="KW-0732">Signal</keyword>
<evidence type="ECO:0000313" key="4">
    <source>
        <dbReference type="Proteomes" id="UP000028834"/>
    </source>
</evidence>
<organism evidence="3 4">
    <name type="scientific">Toxoplasma gondii RUB</name>
    <dbReference type="NCBI Taxonomy" id="935652"/>
    <lineage>
        <taxon>Eukaryota</taxon>
        <taxon>Sar</taxon>
        <taxon>Alveolata</taxon>
        <taxon>Apicomplexa</taxon>
        <taxon>Conoidasida</taxon>
        <taxon>Coccidia</taxon>
        <taxon>Eucoccidiorida</taxon>
        <taxon>Eimeriorina</taxon>
        <taxon>Sarcocystidae</taxon>
        <taxon>Toxoplasma</taxon>
    </lineage>
</organism>
<feature type="chain" id="PRO_5001810910" description="Transmembrane protein" evidence="2">
    <location>
        <begin position="27"/>
        <end position="92"/>
    </location>
</feature>
<feature type="compositionally biased region" description="Polar residues" evidence="1">
    <location>
        <begin position="82"/>
        <end position="92"/>
    </location>
</feature>
<evidence type="ECO:0000313" key="3">
    <source>
        <dbReference type="EMBL" id="KFG65767.1"/>
    </source>
</evidence>
<dbReference type="EMBL" id="AFYV02000208">
    <property type="protein sequence ID" value="KFG65767.1"/>
    <property type="molecule type" value="Genomic_DNA"/>
</dbReference>
<evidence type="ECO:0008006" key="5">
    <source>
        <dbReference type="Google" id="ProtNLM"/>
    </source>
</evidence>